<evidence type="ECO:0000313" key="2">
    <source>
        <dbReference type="Proteomes" id="UP000103309"/>
    </source>
</evidence>
<dbReference type="Proteomes" id="UP000103309">
    <property type="component" value="Segment"/>
</dbReference>
<dbReference type="EMBL" id="HM133903">
    <property type="protein sequence ID" value="ADY76913.1"/>
    <property type="molecule type" value="Genomic_DNA"/>
</dbReference>
<organismHost>
    <name type="scientific">Capra hircus</name>
    <name type="common">Goat</name>
    <dbReference type="NCBI Taxonomy" id="9925"/>
</organismHost>
<reference evidence="1 2" key="1">
    <citation type="submission" date="2010-04" db="EMBL/GenBank/DDBJ databases">
        <title>Novel immune-modulators identified by a rapid, functional screen of the Parapox virus genome.</title>
        <authorList>
            <person name="McGuire M.J."/>
            <person name="Sykes K.F."/>
            <person name="Johnston S.A."/>
        </authorList>
    </citation>
    <scope>NUCLEOTIDE SEQUENCE [LARGE SCALE GENOMIC DNA]</scope>
    <source>
        <strain evidence="1">D1701</strain>
    </source>
</reference>
<name>F1AX00_ORFV</name>
<sequence>MDVTRSSGNCVAAPPPRCRVTVLLPTSSQTTCSSDTIGSSVASMRSVSVRVAQRYAIPQCASCVRPKKSTSTLASWSKGHTAITPTGGGPWPAYAEENSCTSTTASSRASPGTIAAAGRSARTVCLTARAADAALGATTRTAACAPGGGAVPAIQPTGRKNTSQTCTPAACNARASARTASHSSRKALATASAFSTVSTELTGFWKRFSLL</sequence>
<organismHost>
    <name type="scientific">Homo sapiens</name>
    <name type="common">Human</name>
    <dbReference type="NCBI Taxonomy" id="9606"/>
</organismHost>
<accession>F1AX00</accession>
<organismHost>
    <name type="scientific">Ovis aries</name>
    <name type="common">Sheep</name>
    <dbReference type="NCBI Taxonomy" id="9940"/>
</organismHost>
<protein>
    <submittedName>
        <fullName evidence="1">PP169</fullName>
    </submittedName>
</protein>
<evidence type="ECO:0000313" key="1">
    <source>
        <dbReference type="EMBL" id="ADY76913.1"/>
    </source>
</evidence>
<proteinExistence type="predicted"/>
<organism evidence="1 2">
    <name type="scientific">Orf virus</name>
    <name type="common">ORFV</name>
    <dbReference type="NCBI Taxonomy" id="10258"/>
    <lineage>
        <taxon>Viruses</taxon>
        <taxon>Varidnaviria</taxon>
        <taxon>Bamfordvirae</taxon>
        <taxon>Nucleocytoviricota</taxon>
        <taxon>Pokkesviricetes</taxon>
        <taxon>Chitovirales</taxon>
        <taxon>Poxviridae</taxon>
        <taxon>Chordopoxvirinae</taxon>
        <taxon>Parapoxvirus</taxon>
        <taxon>Parapoxvirus orf</taxon>
    </lineage>
</organism>